<keyword evidence="1" id="KW-0678">Repressor</keyword>
<dbReference type="Gene3D" id="3.40.1410.10">
    <property type="entry name" value="Chorismate lyase-like"/>
    <property type="match status" value="1"/>
</dbReference>
<feature type="domain" description="HTH gntR-type" evidence="5">
    <location>
        <begin position="3"/>
        <end position="71"/>
    </location>
</feature>
<dbReference type="SUPFAM" id="SSF64288">
    <property type="entry name" value="Chorismate lyase-like"/>
    <property type="match status" value="1"/>
</dbReference>
<evidence type="ECO:0000256" key="2">
    <source>
        <dbReference type="ARBA" id="ARBA00023015"/>
    </source>
</evidence>
<evidence type="ECO:0000259" key="5">
    <source>
        <dbReference type="PROSITE" id="PS50949"/>
    </source>
</evidence>
<gene>
    <name evidence="6" type="primary">treR_1</name>
    <name evidence="6" type="ORF">SDC9_61635</name>
</gene>
<dbReference type="InterPro" id="IPR036388">
    <property type="entry name" value="WH-like_DNA-bd_sf"/>
</dbReference>
<proteinExistence type="predicted"/>
<dbReference type="EMBL" id="VSSQ01002415">
    <property type="protein sequence ID" value="MPM15267.1"/>
    <property type="molecule type" value="Genomic_DNA"/>
</dbReference>
<name>A0A644XH40_9ZZZZ</name>
<dbReference type="SMART" id="SM00866">
    <property type="entry name" value="UTRA"/>
    <property type="match status" value="1"/>
</dbReference>
<dbReference type="InterPro" id="IPR011663">
    <property type="entry name" value="UTRA"/>
</dbReference>
<protein>
    <submittedName>
        <fullName evidence="6">HTH-type transcriptional regulator TreR</fullName>
    </submittedName>
</protein>
<evidence type="ECO:0000256" key="4">
    <source>
        <dbReference type="ARBA" id="ARBA00023163"/>
    </source>
</evidence>
<dbReference type="PRINTS" id="PR00035">
    <property type="entry name" value="HTHGNTR"/>
</dbReference>
<evidence type="ECO:0000256" key="1">
    <source>
        <dbReference type="ARBA" id="ARBA00022491"/>
    </source>
</evidence>
<dbReference type="Pfam" id="PF00392">
    <property type="entry name" value="GntR"/>
    <property type="match status" value="1"/>
</dbReference>
<accession>A0A644XH40</accession>
<sequence>MKQVKYTEIYEYLKNKILNDEFKSGEKLPSENELTSLFEVSRNTVRRAINQLSFEGLVASVHGKGVFILEKQQLKFLVGGLQSFKEASVTNNVNYLTHVHRFEELTVDEKISKKTGFSLGSKVIYIIRSRNIDGEESILDINFFLKDIIKDLDKNIASKSIYEHIENNLSLKIAGAQKIVSVEPVSKLDMKFIDLKNYNLVAIIKNYVYLEDGTLFEYTESRHRPDKFTFSTYAKRL</sequence>
<dbReference type="Pfam" id="PF07702">
    <property type="entry name" value="UTRA"/>
    <property type="match status" value="1"/>
</dbReference>
<organism evidence="6">
    <name type="scientific">bioreactor metagenome</name>
    <dbReference type="NCBI Taxonomy" id="1076179"/>
    <lineage>
        <taxon>unclassified sequences</taxon>
        <taxon>metagenomes</taxon>
        <taxon>ecological metagenomes</taxon>
    </lineage>
</organism>
<comment type="caution">
    <text evidence="6">The sequence shown here is derived from an EMBL/GenBank/DDBJ whole genome shotgun (WGS) entry which is preliminary data.</text>
</comment>
<dbReference type="SUPFAM" id="SSF46785">
    <property type="entry name" value="Winged helix' DNA-binding domain"/>
    <property type="match status" value="1"/>
</dbReference>
<evidence type="ECO:0000313" key="6">
    <source>
        <dbReference type="EMBL" id="MPM15267.1"/>
    </source>
</evidence>
<dbReference type="InterPro" id="IPR000524">
    <property type="entry name" value="Tscrpt_reg_HTH_GntR"/>
</dbReference>
<dbReference type="PROSITE" id="PS50949">
    <property type="entry name" value="HTH_GNTR"/>
    <property type="match status" value="1"/>
</dbReference>
<dbReference type="InterPro" id="IPR028978">
    <property type="entry name" value="Chorismate_lyase_/UTRA_dom_sf"/>
</dbReference>
<dbReference type="InterPro" id="IPR036390">
    <property type="entry name" value="WH_DNA-bd_sf"/>
</dbReference>
<reference evidence="6" key="1">
    <citation type="submission" date="2019-08" db="EMBL/GenBank/DDBJ databases">
        <authorList>
            <person name="Kucharzyk K."/>
            <person name="Murdoch R.W."/>
            <person name="Higgins S."/>
            <person name="Loffler F."/>
        </authorList>
    </citation>
    <scope>NUCLEOTIDE SEQUENCE</scope>
</reference>
<dbReference type="InterPro" id="IPR050679">
    <property type="entry name" value="Bact_HTH_transcr_reg"/>
</dbReference>
<dbReference type="SMART" id="SM00345">
    <property type="entry name" value="HTH_GNTR"/>
    <property type="match status" value="1"/>
</dbReference>
<keyword evidence="4" id="KW-0804">Transcription</keyword>
<dbReference type="PANTHER" id="PTHR44846:SF12">
    <property type="entry name" value="HTH-TYPE TRANSCRIPTIONAL REGULATOR TRER"/>
    <property type="match status" value="1"/>
</dbReference>
<dbReference type="GO" id="GO:0045892">
    <property type="term" value="P:negative regulation of DNA-templated transcription"/>
    <property type="evidence" value="ECO:0007669"/>
    <property type="project" value="TreeGrafter"/>
</dbReference>
<dbReference type="GO" id="GO:0003677">
    <property type="term" value="F:DNA binding"/>
    <property type="evidence" value="ECO:0007669"/>
    <property type="project" value="UniProtKB-KW"/>
</dbReference>
<keyword evidence="3" id="KW-0238">DNA-binding</keyword>
<dbReference type="Gene3D" id="1.10.10.10">
    <property type="entry name" value="Winged helix-like DNA-binding domain superfamily/Winged helix DNA-binding domain"/>
    <property type="match status" value="1"/>
</dbReference>
<dbReference type="NCBIfam" id="TIGR02404">
    <property type="entry name" value="trehalos_R_Bsub"/>
    <property type="match status" value="1"/>
</dbReference>
<keyword evidence="2" id="KW-0805">Transcription regulation</keyword>
<dbReference type="CDD" id="cd07377">
    <property type="entry name" value="WHTH_GntR"/>
    <property type="match status" value="1"/>
</dbReference>
<dbReference type="FunFam" id="3.40.1410.10:FF:000008">
    <property type="entry name" value="Transcriptional regulator, GntR family"/>
    <property type="match status" value="1"/>
</dbReference>
<evidence type="ECO:0000256" key="3">
    <source>
        <dbReference type="ARBA" id="ARBA00023125"/>
    </source>
</evidence>
<dbReference type="InterPro" id="IPR012770">
    <property type="entry name" value="TreR"/>
</dbReference>
<dbReference type="AlphaFoldDB" id="A0A644XH40"/>
<dbReference type="GO" id="GO:0003700">
    <property type="term" value="F:DNA-binding transcription factor activity"/>
    <property type="evidence" value="ECO:0007669"/>
    <property type="project" value="InterPro"/>
</dbReference>
<dbReference type="PANTHER" id="PTHR44846">
    <property type="entry name" value="MANNOSYL-D-GLYCERATE TRANSPORT/METABOLISM SYSTEM REPRESSOR MNGR-RELATED"/>
    <property type="match status" value="1"/>
</dbReference>